<gene>
    <name evidence="1" type="ORF">UR63_C0018G0002</name>
</gene>
<dbReference type="EMBL" id="LBPX01000018">
    <property type="protein sequence ID" value="KKP67223.1"/>
    <property type="molecule type" value="Genomic_DNA"/>
</dbReference>
<name>A0A0G0BCL1_9BACT</name>
<accession>A0A0G0BCL1</accession>
<comment type="caution">
    <text evidence="1">The sequence shown here is derived from an EMBL/GenBank/DDBJ whole genome shotgun (WGS) entry which is preliminary data.</text>
</comment>
<reference evidence="1 2" key="1">
    <citation type="journal article" date="2015" name="Nature">
        <title>rRNA introns, odd ribosomes, and small enigmatic genomes across a large radiation of phyla.</title>
        <authorList>
            <person name="Brown C.T."/>
            <person name="Hug L.A."/>
            <person name="Thomas B.C."/>
            <person name="Sharon I."/>
            <person name="Castelle C.J."/>
            <person name="Singh A."/>
            <person name="Wilkins M.J."/>
            <person name="Williams K.H."/>
            <person name="Banfield J.F."/>
        </authorList>
    </citation>
    <scope>NUCLEOTIDE SEQUENCE [LARGE SCALE GENOMIC DNA]</scope>
</reference>
<dbReference type="Proteomes" id="UP000034127">
    <property type="component" value="Unassembled WGS sequence"/>
</dbReference>
<protein>
    <submittedName>
        <fullName evidence="1">Uncharacterized protein</fullName>
    </submittedName>
</protein>
<dbReference type="AlphaFoldDB" id="A0A0G0BCL1"/>
<sequence length="1014" mass="116027">MGTEEKYDLINNHKTSIGEVIQILCPSEKPREFTFGEMFSEIFRPHFKYFRQIHATIDGVYLPAKTREIEKNFKLVDFSNSQEAGLNLASLLAVSAALQGSRISVQKKCEEWGIPEIERPMSYEDSFKSELEAWIKKSGENALKTSFKDSNKVSFYIALSEMIGMYLKGNNPREAFDYFMKSEHNIKGFSIFASYFPNIASLIDERGIREMLIKDLRRDLSFENVLRGFIQNNPTKFFTIQSGIEIAILLDFPIEVIKKLTSIEEENPNIYIDWSGSKEAIINEILSRDFAEKPEVKALPEERFSDKLVLPENFGMKRNITETNFMREYFGKTDAIVISPEQIRKNPSKFWEYQRALVFEIAENQGIKIDEGIELPLPINYDQDQVRSFRSTEKLLKDMSDWVWLLLYPKVQEEFFKRMPYLRVPPYVLIDGKAVSVLDMERQKEIKAIMLEDEQKVINELPFLNTVDTELFTRGRQNRFTRNLTLPGLFIQNIINKKGFVLINHGIARWTLGNWGKNFDLDKLGYAAFGRGSFDHLPVVDVDMLVFGVPQTLGEIGSEIVKRINQHVAGVVISNQMKGMSMGKVDYTFMVKRDNSRSMYRILADPYLLAHSKACIMQALRGWQGGKPKQKTDLLVESLVGFSQIRTFGLLPEIVNDANGHVSFAVKPIDVFGGLMDYMEAGGGMEVLGKRKNAIRFLSMERAFSADSIWHALRTIGDMVYTTGGAVPLPGLIEISSEKTNFDEVILESVGRFRSILQPIYQYAEAIRNGNVRLDDVVIKDLRRELIKSAQGFIEHDPNQFLTLASDETSFDKVNILFGLELSRFYPHLDLLRKNKLIWQIIKEAVQTQEKLPEESATHFLARTILGIQSEPRILSIIADSIREEFRKNPFRTANKLTTFKKVNGNEESFIAHGMITRANWGLLDPYGLGLYAGGHNTYTWFDLIEFIGSGRYSEIARDLSQNANIFKVLDNYGKWGHKVDNTRLRFSGKGTSLSKITKDQIEALSDWLIDPGF</sequence>
<organism evidence="1 2">
    <name type="scientific">Candidatus Roizmanbacteria bacterium GW2011_GWC2_35_12</name>
    <dbReference type="NCBI Taxonomy" id="1618485"/>
    <lineage>
        <taxon>Bacteria</taxon>
        <taxon>Candidatus Roizmaniibacteriota</taxon>
    </lineage>
</organism>
<evidence type="ECO:0000313" key="2">
    <source>
        <dbReference type="Proteomes" id="UP000034127"/>
    </source>
</evidence>
<evidence type="ECO:0000313" key="1">
    <source>
        <dbReference type="EMBL" id="KKP67223.1"/>
    </source>
</evidence>
<proteinExistence type="predicted"/>